<dbReference type="AlphaFoldDB" id="A0A099KRG2"/>
<name>A0A099KRG2_COLPS</name>
<dbReference type="OrthoDB" id="6228127at2"/>
<sequence>MLNSHIQSNESKSINAFLTDSRQQNYNQDTLWDKLNFSQQYAVCSLGQFGYLLTYVRSFGDTTLAVLKQNDKIATINEAGVININPAIYCRQ</sequence>
<dbReference type="EMBL" id="JQEC01000027">
    <property type="protein sequence ID" value="KGJ93349.1"/>
    <property type="molecule type" value="Genomic_DNA"/>
</dbReference>
<comment type="caution">
    <text evidence="1">The sequence shown here is derived from an EMBL/GenBank/DDBJ whole genome shotgun (WGS) entry which is preliminary data.</text>
</comment>
<evidence type="ECO:0000313" key="2">
    <source>
        <dbReference type="Proteomes" id="UP000029868"/>
    </source>
</evidence>
<protein>
    <submittedName>
        <fullName evidence="1">Uncharacterized protein</fullName>
    </submittedName>
</protein>
<evidence type="ECO:0000313" key="1">
    <source>
        <dbReference type="EMBL" id="KGJ93349.1"/>
    </source>
</evidence>
<dbReference type="PATRIC" id="fig|28229.3.peg.2300"/>
<gene>
    <name evidence="1" type="ORF">GAB14E_2673</name>
</gene>
<dbReference type="RefSeq" id="WP_033082342.1">
    <property type="nucleotide sequence ID" value="NZ_JQEC01000027.1"/>
</dbReference>
<organism evidence="1 2">
    <name type="scientific">Colwellia psychrerythraea</name>
    <name type="common">Vibrio psychroerythus</name>
    <dbReference type="NCBI Taxonomy" id="28229"/>
    <lineage>
        <taxon>Bacteria</taxon>
        <taxon>Pseudomonadati</taxon>
        <taxon>Pseudomonadota</taxon>
        <taxon>Gammaproteobacteria</taxon>
        <taxon>Alteromonadales</taxon>
        <taxon>Colwelliaceae</taxon>
        <taxon>Colwellia</taxon>
    </lineage>
</organism>
<proteinExistence type="predicted"/>
<accession>A0A099KRG2</accession>
<reference evidence="1 2" key="1">
    <citation type="submission" date="2014-08" db="EMBL/GenBank/DDBJ databases">
        <title>Genomic and Phenotypic Diversity of Colwellia psychrerythraea strains from Disparate Marine Basins.</title>
        <authorList>
            <person name="Techtmann S.M."/>
            <person name="Stelling S.C."/>
            <person name="Utturkar S.M."/>
            <person name="Alshibli N."/>
            <person name="Harris A."/>
            <person name="Brown S.D."/>
            <person name="Hazen T.C."/>
        </authorList>
    </citation>
    <scope>NUCLEOTIDE SEQUENCE [LARGE SCALE GENOMIC DNA]</scope>
    <source>
        <strain evidence="1 2">GAB14E</strain>
    </source>
</reference>
<dbReference type="Proteomes" id="UP000029868">
    <property type="component" value="Unassembled WGS sequence"/>
</dbReference>